<evidence type="ECO:0000259" key="2">
    <source>
        <dbReference type="PROSITE" id="PS50030"/>
    </source>
</evidence>
<organism evidence="3 4">
    <name type="scientific">Oceanospirillum sediminis</name>
    <dbReference type="NCBI Taxonomy" id="2760088"/>
    <lineage>
        <taxon>Bacteria</taxon>
        <taxon>Pseudomonadati</taxon>
        <taxon>Pseudomonadota</taxon>
        <taxon>Gammaproteobacteria</taxon>
        <taxon>Oceanospirillales</taxon>
        <taxon>Oceanospirillaceae</taxon>
        <taxon>Oceanospirillum</taxon>
    </lineage>
</organism>
<comment type="caution">
    <text evidence="3">The sequence shown here is derived from an EMBL/GenBank/DDBJ whole genome shotgun (WGS) entry which is preliminary data.</text>
</comment>
<dbReference type="EMBL" id="JACJFM010000001">
    <property type="protein sequence ID" value="MBB1485314.1"/>
    <property type="molecule type" value="Genomic_DNA"/>
</dbReference>
<evidence type="ECO:0000256" key="1">
    <source>
        <dbReference type="SAM" id="Coils"/>
    </source>
</evidence>
<name>A0A839IKR3_9GAMM</name>
<protein>
    <submittedName>
        <fullName evidence="3">PD-(D/E)XK nuclease family transposase</fullName>
    </submittedName>
</protein>
<evidence type="ECO:0000313" key="3">
    <source>
        <dbReference type="EMBL" id="MBB1485314.1"/>
    </source>
</evidence>
<sequence>RDQQIPAVVLSDQLQLNIIELKKADRLATDSESLKAWITFFEHWQEDALMFNITHEPVKQAIGRIRELSADEEEKRLAFVRERALHDEATLIVEAKEEGYKQAQAEAQEEKRIGIATLLKLGLADKQIAEALQVTEEQVQKARDEFLH</sequence>
<evidence type="ECO:0000313" key="4">
    <source>
        <dbReference type="Proteomes" id="UP000565262"/>
    </source>
</evidence>
<dbReference type="Pfam" id="PF12784">
    <property type="entry name" value="PDDEXK_2"/>
    <property type="match status" value="1"/>
</dbReference>
<dbReference type="AlphaFoldDB" id="A0A839IKR3"/>
<feature type="domain" description="UBA" evidence="2">
    <location>
        <begin position="106"/>
        <end position="148"/>
    </location>
</feature>
<dbReference type="PROSITE" id="PS50030">
    <property type="entry name" value="UBA"/>
    <property type="match status" value="1"/>
</dbReference>
<feature type="non-terminal residue" evidence="3">
    <location>
        <position position="1"/>
    </location>
</feature>
<keyword evidence="4" id="KW-1185">Reference proteome</keyword>
<keyword evidence="1" id="KW-0175">Coiled coil</keyword>
<dbReference type="RefSeq" id="WP_182807080.1">
    <property type="nucleotide sequence ID" value="NZ_JACJFM010000001.1"/>
</dbReference>
<feature type="coiled-coil region" evidence="1">
    <location>
        <begin position="93"/>
        <end position="145"/>
    </location>
</feature>
<gene>
    <name evidence="3" type="ORF">H4O21_01595</name>
</gene>
<proteinExistence type="predicted"/>
<dbReference type="Proteomes" id="UP000565262">
    <property type="component" value="Unassembled WGS sequence"/>
</dbReference>
<dbReference type="InterPro" id="IPR015940">
    <property type="entry name" value="UBA"/>
</dbReference>
<reference evidence="3 4" key="1">
    <citation type="submission" date="2020-08" db="EMBL/GenBank/DDBJ databases">
        <title>Oceanospirillum sp. nov. isolated from marine sediment.</title>
        <authorList>
            <person name="Ji X."/>
        </authorList>
    </citation>
    <scope>NUCLEOTIDE SEQUENCE [LARGE SCALE GENOMIC DNA]</scope>
    <source>
        <strain evidence="3 4">D5</strain>
    </source>
</reference>
<accession>A0A839IKR3</accession>